<feature type="compositionally biased region" description="Basic and acidic residues" evidence="5">
    <location>
        <begin position="86"/>
        <end position="103"/>
    </location>
</feature>
<dbReference type="Proteomes" id="UP000663879">
    <property type="component" value="Unassembled WGS sequence"/>
</dbReference>
<feature type="compositionally biased region" description="Polar residues" evidence="5">
    <location>
        <begin position="899"/>
        <end position="909"/>
    </location>
</feature>
<dbReference type="SUPFAM" id="SSF54928">
    <property type="entry name" value="RNA-binding domain, RBD"/>
    <property type="match status" value="1"/>
</dbReference>
<keyword evidence="3" id="KW-0479">Metal-binding</keyword>
<keyword evidence="1 2" id="KW-0694">RNA-binding</keyword>
<dbReference type="InterPro" id="IPR000571">
    <property type="entry name" value="Znf_CCCH"/>
</dbReference>
<feature type="domain" description="C3H1-type" evidence="7">
    <location>
        <begin position="184"/>
        <end position="212"/>
    </location>
</feature>
<dbReference type="GO" id="GO:0008270">
    <property type="term" value="F:zinc ion binding"/>
    <property type="evidence" value="ECO:0007669"/>
    <property type="project" value="UniProtKB-KW"/>
</dbReference>
<feature type="domain" description="RRM" evidence="6">
    <location>
        <begin position="398"/>
        <end position="472"/>
    </location>
</feature>
<dbReference type="PANTHER" id="PTHR14398:SF0">
    <property type="entry name" value="ZINC FINGER PROTEIN SWM"/>
    <property type="match status" value="1"/>
</dbReference>
<protein>
    <submittedName>
        <fullName evidence="8">Uncharacterized protein</fullName>
    </submittedName>
</protein>
<name>A0A814C2F0_9BILA</name>
<dbReference type="GO" id="GO:0005634">
    <property type="term" value="C:nucleus"/>
    <property type="evidence" value="ECO:0007669"/>
    <property type="project" value="TreeGrafter"/>
</dbReference>
<dbReference type="InterPro" id="IPR035979">
    <property type="entry name" value="RBD_domain_sf"/>
</dbReference>
<feature type="compositionally biased region" description="Low complexity" evidence="5">
    <location>
        <begin position="478"/>
        <end position="495"/>
    </location>
</feature>
<dbReference type="EMBL" id="CAJNOC010002506">
    <property type="protein sequence ID" value="CAF0937366.1"/>
    <property type="molecule type" value="Genomic_DNA"/>
</dbReference>
<dbReference type="SMART" id="SM00360">
    <property type="entry name" value="RRM"/>
    <property type="match status" value="1"/>
</dbReference>
<evidence type="ECO:0000259" key="7">
    <source>
        <dbReference type="PROSITE" id="PS50103"/>
    </source>
</evidence>
<feature type="compositionally biased region" description="Basic residues" evidence="5">
    <location>
        <begin position="132"/>
        <end position="147"/>
    </location>
</feature>
<feature type="zinc finger region" description="C3H1-type" evidence="3">
    <location>
        <begin position="184"/>
        <end position="212"/>
    </location>
</feature>
<keyword evidence="9" id="KW-1185">Reference proteome</keyword>
<feature type="coiled-coil region" evidence="4">
    <location>
        <begin position="609"/>
        <end position="673"/>
    </location>
</feature>
<dbReference type="CDD" id="cd12257">
    <property type="entry name" value="RRM1_RBM26_like"/>
    <property type="match status" value="1"/>
</dbReference>
<dbReference type="Gene3D" id="3.30.70.330">
    <property type="match status" value="1"/>
</dbReference>
<dbReference type="GO" id="GO:0003723">
    <property type="term" value="F:RNA binding"/>
    <property type="evidence" value="ECO:0007669"/>
    <property type="project" value="UniProtKB-UniRule"/>
</dbReference>
<evidence type="ECO:0000256" key="4">
    <source>
        <dbReference type="SAM" id="Coils"/>
    </source>
</evidence>
<evidence type="ECO:0000256" key="2">
    <source>
        <dbReference type="PROSITE-ProRule" id="PRU00176"/>
    </source>
</evidence>
<dbReference type="SMART" id="SM00356">
    <property type="entry name" value="ZnF_C3H1"/>
    <property type="match status" value="1"/>
</dbReference>
<dbReference type="OrthoDB" id="443401at2759"/>
<gene>
    <name evidence="8" type="ORF">OXX778_LOCUS13237</name>
</gene>
<dbReference type="PROSITE" id="PS50102">
    <property type="entry name" value="RRM"/>
    <property type="match status" value="1"/>
</dbReference>
<feature type="compositionally biased region" description="Basic and acidic residues" evidence="5">
    <location>
        <begin position="888"/>
        <end position="898"/>
    </location>
</feature>
<keyword evidence="4" id="KW-0175">Coiled coil</keyword>
<dbReference type="PROSITE" id="PS50103">
    <property type="entry name" value="ZF_C3H1"/>
    <property type="match status" value="1"/>
</dbReference>
<dbReference type="InterPro" id="IPR000504">
    <property type="entry name" value="RRM_dom"/>
</dbReference>
<sequence>MKIENQDALKKWLVKILNPIFEGDSDKLGLYIVALAKKVENDQASRQRCIDDLEVFLESNTHSFVENFFDALFNKTYLQSETNENETQKPKDESKEFDQKRLSDPGSRVQRSRLSRDYQEIDVSNRPNRASSHGRRRKNRSRTRTHGASRSSSSSSSSISPVRRSRSRSPYSRSRSRSPGQILEPKKQRCKDYDEKGFCTKGETCPYDHVEALVAPSSYIQSGQISGNSQYNPQYGKRRNQINKNGQHQRFQKHQGGNFNQRIGNVNNMPANLNENNMYTPSPLPQNQVPQRQVITTNRPRNLVSIVTSIHEDDTQDQSHQRGVKRTFNSQIKPGPSDTNNNSFNNNNNSVVYDVNNDNLLNQQQNIPQQNIQQQQALLPTPNFPQVRQPNIQNNQNTTLVLRKIPTSLNTVDKMQQHFSKFGNIVDIQCHFDNLNDAAMIKFSSNSEAFAAYKSPQPVFNNRFIRLYWLSSYLKQQQQQQPQQQQQHQQQQQNPPQSPALGEPIQKRPAKERLSFPKTETDISTEGLNKENLAKPTTSTVNVTSTGLLTKTVYASQSLSADITKTSEEIVKKIAVPETPESLAMAKQIQEENKKKALLLKTEVQKKARELIEQQLKDQKILMAKLEQAKTVEEKTQILNLVKKLSEAIDKEKEILNKKIDALDQEKLDLDSTKPASPKIQQSPFTFQKIPPSSTKPSFVIPPVHQLKINNKRLNTTSFLKAGANKLVNTKTASVSASTVMMSNVAAPNLFSFNRVSVDNRPKQLIVTGVENQQEKTNIVNFITSLGCQIENVNEEKSETNSNQMSLIINFVTRRDAEVALAKCTASLTSKKITINWYRPPVKTVELTESSNKEEKSDELKESNKNENENQDIVKSEDPNDSLTNFLSEEKIEDKSQEIGETSNGQITETTEDNVFDSLFNDKE</sequence>
<keyword evidence="3" id="KW-0862">Zinc</keyword>
<organism evidence="8 9">
    <name type="scientific">Brachionus calyciflorus</name>
    <dbReference type="NCBI Taxonomy" id="104777"/>
    <lineage>
        <taxon>Eukaryota</taxon>
        <taxon>Metazoa</taxon>
        <taxon>Spiralia</taxon>
        <taxon>Gnathifera</taxon>
        <taxon>Rotifera</taxon>
        <taxon>Eurotatoria</taxon>
        <taxon>Monogononta</taxon>
        <taxon>Pseudotrocha</taxon>
        <taxon>Ploima</taxon>
        <taxon>Brachionidae</taxon>
        <taxon>Brachionus</taxon>
    </lineage>
</organism>
<evidence type="ECO:0000256" key="1">
    <source>
        <dbReference type="ARBA" id="ARBA00022884"/>
    </source>
</evidence>
<dbReference type="InterPro" id="IPR045137">
    <property type="entry name" value="RBM26/27"/>
</dbReference>
<reference evidence="8" key="1">
    <citation type="submission" date="2021-02" db="EMBL/GenBank/DDBJ databases">
        <authorList>
            <person name="Nowell W R."/>
        </authorList>
    </citation>
    <scope>NUCLEOTIDE SEQUENCE</scope>
    <source>
        <strain evidence="8">Ploen Becks lab</strain>
    </source>
</reference>
<evidence type="ECO:0000256" key="5">
    <source>
        <dbReference type="SAM" id="MobiDB-lite"/>
    </source>
</evidence>
<feature type="compositionally biased region" description="Basic and acidic residues" evidence="5">
    <location>
        <begin position="505"/>
        <end position="521"/>
    </location>
</feature>
<keyword evidence="3" id="KW-0863">Zinc-finger</keyword>
<feature type="region of interest" description="Disordered" evidence="5">
    <location>
        <begin position="81"/>
        <end position="192"/>
    </location>
</feature>
<evidence type="ECO:0000256" key="3">
    <source>
        <dbReference type="PROSITE-ProRule" id="PRU00723"/>
    </source>
</evidence>
<accession>A0A814C2F0</accession>
<evidence type="ECO:0000259" key="6">
    <source>
        <dbReference type="PROSITE" id="PS50102"/>
    </source>
</evidence>
<feature type="region of interest" description="Disordered" evidence="5">
    <location>
        <begin position="312"/>
        <end position="345"/>
    </location>
</feature>
<feature type="compositionally biased region" description="Basic and acidic residues" evidence="5">
    <location>
        <begin position="851"/>
        <end position="878"/>
    </location>
</feature>
<feature type="region of interest" description="Disordered" evidence="5">
    <location>
        <begin position="847"/>
        <end position="924"/>
    </location>
</feature>
<comment type="caution">
    <text evidence="8">The sequence shown here is derived from an EMBL/GenBank/DDBJ whole genome shotgun (WGS) entry which is preliminary data.</text>
</comment>
<dbReference type="PANTHER" id="PTHR14398">
    <property type="entry name" value="RNA RECOGNITION RRM/RNP DOMAIN"/>
    <property type="match status" value="1"/>
</dbReference>
<dbReference type="InterPro" id="IPR012677">
    <property type="entry name" value="Nucleotide-bd_a/b_plait_sf"/>
</dbReference>
<dbReference type="Pfam" id="PF00642">
    <property type="entry name" value="zf-CCCH"/>
    <property type="match status" value="1"/>
</dbReference>
<feature type="compositionally biased region" description="Low complexity" evidence="5">
    <location>
        <begin position="148"/>
        <end position="173"/>
    </location>
</feature>
<proteinExistence type="predicted"/>
<evidence type="ECO:0000313" key="9">
    <source>
        <dbReference type="Proteomes" id="UP000663879"/>
    </source>
</evidence>
<evidence type="ECO:0000313" key="8">
    <source>
        <dbReference type="EMBL" id="CAF0937366.1"/>
    </source>
</evidence>
<feature type="region of interest" description="Disordered" evidence="5">
    <location>
        <begin position="478"/>
        <end position="528"/>
    </location>
</feature>
<dbReference type="AlphaFoldDB" id="A0A814C2F0"/>